<dbReference type="GO" id="GO:0046872">
    <property type="term" value="F:metal ion binding"/>
    <property type="evidence" value="ECO:0007669"/>
    <property type="project" value="UniProtKB-KW"/>
</dbReference>
<proteinExistence type="inferred from homology"/>
<comment type="cofactor">
    <cofactor evidence="11">
        <name>heme b</name>
        <dbReference type="ChEBI" id="CHEBI:60344"/>
    </cofactor>
</comment>
<keyword evidence="7 11" id="KW-0408">Iron</keyword>
<feature type="transmembrane region" description="Helical" evidence="11">
    <location>
        <begin position="69"/>
        <end position="90"/>
    </location>
</feature>
<organism evidence="12 13">
    <name type="scientific">Evansella caseinilytica</name>
    <dbReference type="NCBI Taxonomy" id="1503961"/>
    <lineage>
        <taxon>Bacteria</taxon>
        <taxon>Bacillati</taxon>
        <taxon>Bacillota</taxon>
        <taxon>Bacilli</taxon>
        <taxon>Bacillales</taxon>
        <taxon>Bacillaceae</taxon>
        <taxon>Evansella</taxon>
    </lineage>
</organism>
<dbReference type="Pfam" id="PF02628">
    <property type="entry name" value="COX15-CtaA"/>
    <property type="match status" value="1"/>
</dbReference>
<feature type="transmembrane region" description="Helical" evidence="11">
    <location>
        <begin position="283"/>
        <end position="304"/>
    </location>
</feature>
<dbReference type="InterPro" id="IPR003780">
    <property type="entry name" value="COX15/CtaA_fam"/>
</dbReference>
<dbReference type="GO" id="GO:0006784">
    <property type="term" value="P:heme A biosynthetic process"/>
    <property type="evidence" value="ECO:0007669"/>
    <property type="project" value="UniProtKB-UniRule"/>
</dbReference>
<keyword evidence="3 11" id="KW-0812">Transmembrane</keyword>
<dbReference type="HAMAP" id="MF_01664">
    <property type="entry name" value="HemeA_synth_type1"/>
    <property type="match status" value="1"/>
</dbReference>
<evidence type="ECO:0000313" key="12">
    <source>
        <dbReference type="EMBL" id="SDY77458.1"/>
    </source>
</evidence>
<dbReference type="UniPathway" id="UPA00269">
    <property type="reaction ID" value="UER00713"/>
</dbReference>
<keyword evidence="2 11" id="KW-1003">Cell membrane</keyword>
<protein>
    <recommendedName>
        <fullName evidence="11">Heme A synthase</fullName>
        <shortName evidence="11">HAS</shortName>
        <ecNumber evidence="11">1.17.99.9</ecNumber>
    </recommendedName>
    <alternativeName>
        <fullName evidence="11">Cytochrome aa3-controlling protein</fullName>
    </alternativeName>
</protein>
<dbReference type="Proteomes" id="UP000198935">
    <property type="component" value="Unassembled WGS sequence"/>
</dbReference>
<feature type="transmembrane region" description="Helical" evidence="11">
    <location>
        <begin position="251"/>
        <end position="277"/>
    </location>
</feature>
<comment type="pathway">
    <text evidence="11">Porphyrin-containing compound metabolism; heme A biosynthesis; heme A from heme O: step 1/1.</text>
</comment>
<comment type="catalytic activity">
    <reaction evidence="11">
        <text>Fe(II)-heme o + 2 A + H2O = Fe(II)-heme a + 2 AH2</text>
        <dbReference type="Rhea" id="RHEA:63388"/>
        <dbReference type="ChEBI" id="CHEBI:13193"/>
        <dbReference type="ChEBI" id="CHEBI:15377"/>
        <dbReference type="ChEBI" id="CHEBI:17499"/>
        <dbReference type="ChEBI" id="CHEBI:60530"/>
        <dbReference type="ChEBI" id="CHEBI:61715"/>
        <dbReference type="EC" id="1.17.99.9"/>
    </reaction>
</comment>
<reference evidence="13" key="1">
    <citation type="submission" date="2016-10" db="EMBL/GenBank/DDBJ databases">
        <authorList>
            <person name="Varghese N."/>
            <person name="Submissions S."/>
        </authorList>
    </citation>
    <scope>NUCLEOTIDE SEQUENCE [LARGE SCALE GENOMIC DNA]</scope>
    <source>
        <strain evidence="13">SP</strain>
    </source>
</reference>
<keyword evidence="4 11" id="KW-0479">Metal-binding</keyword>
<keyword evidence="5 11" id="KW-1133">Transmembrane helix</keyword>
<keyword evidence="8 11" id="KW-0350">Heme biosynthesis</keyword>
<dbReference type="AlphaFoldDB" id="A0A1H3MM30"/>
<dbReference type="GO" id="GO:0005886">
    <property type="term" value="C:plasma membrane"/>
    <property type="evidence" value="ECO:0007669"/>
    <property type="project" value="UniProtKB-SubCell"/>
</dbReference>
<dbReference type="PANTHER" id="PTHR35457:SF1">
    <property type="entry name" value="HEME A SYNTHASE"/>
    <property type="match status" value="1"/>
</dbReference>
<feature type="transmembrane region" description="Helical" evidence="11">
    <location>
        <begin position="221"/>
        <end position="239"/>
    </location>
</feature>
<feature type="binding site" description="axial binding residue" evidence="11">
    <location>
        <position position="285"/>
    </location>
    <ligand>
        <name>heme</name>
        <dbReference type="ChEBI" id="CHEBI:30413"/>
    </ligand>
    <ligandPart>
        <name>Fe</name>
        <dbReference type="ChEBI" id="CHEBI:18248"/>
    </ligandPart>
</feature>
<keyword evidence="13" id="KW-1185">Reference proteome</keyword>
<feature type="binding site" description="axial binding residue" evidence="11">
    <location>
        <position position="223"/>
    </location>
    <ligand>
        <name>heme</name>
        <dbReference type="ChEBI" id="CHEBI:30413"/>
    </ligand>
    <ligandPart>
        <name>Fe</name>
        <dbReference type="ChEBI" id="CHEBI:18248"/>
    </ligandPart>
</feature>
<evidence type="ECO:0000256" key="5">
    <source>
        <dbReference type="ARBA" id="ARBA00022989"/>
    </source>
</evidence>
<comment type="similarity">
    <text evidence="11">Belongs to the COX15/CtaA family. Type 1 subfamily.</text>
</comment>
<dbReference type="InterPro" id="IPR050450">
    <property type="entry name" value="COX15/CtaA_HemeA_synthase"/>
</dbReference>
<dbReference type="GO" id="GO:0120547">
    <property type="term" value="F:heme A synthase activity"/>
    <property type="evidence" value="ECO:0007669"/>
    <property type="project" value="UniProtKB-EC"/>
</dbReference>
<name>A0A1H3MM30_9BACI</name>
<evidence type="ECO:0000256" key="2">
    <source>
        <dbReference type="ARBA" id="ARBA00022475"/>
    </source>
</evidence>
<accession>A0A1H3MM30</accession>
<feature type="transmembrane region" description="Helical" evidence="11">
    <location>
        <begin position="130"/>
        <end position="152"/>
    </location>
</feature>
<dbReference type="EC" id="1.17.99.9" evidence="11"/>
<dbReference type="InterPro" id="IPR023755">
    <property type="entry name" value="HemeA_Synthase_type1"/>
</dbReference>
<evidence type="ECO:0000313" key="13">
    <source>
        <dbReference type="Proteomes" id="UP000198935"/>
    </source>
</evidence>
<evidence type="ECO:0000256" key="6">
    <source>
        <dbReference type="ARBA" id="ARBA00023002"/>
    </source>
</evidence>
<evidence type="ECO:0000256" key="10">
    <source>
        <dbReference type="ARBA" id="ARBA00023157"/>
    </source>
</evidence>
<dbReference type="STRING" id="1503961.SAMN05421736_103269"/>
<comment type="subunit">
    <text evidence="11">Interacts with CtaB.</text>
</comment>
<evidence type="ECO:0000256" key="11">
    <source>
        <dbReference type="HAMAP-Rule" id="MF_01664"/>
    </source>
</evidence>
<evidence type="ECO:0000256" key="3">
    <source>
        <dbReference type="ARBA" id="ARBA00022692"/>
    </source>
</evidence>
<evidence type="ECO:0000256" key="7">
    <source>
        <dbReference type="ARBA" id="ARBA00023004"/>
    </source>
</evidence>
<keyword evidence="9 11" id="KW-0472">Membrane</keyword>
<evidence type="ECO:0000256" key="4">
    <source>
        <dbReference type="ARBA" id="ARBA00022723"/>
    </source>
</evidence>
<gene>
    <name evidence="11" type="primary">ctaA</name>
    <name evidence="12" type="ORF">SAMN05421736_103269</name>
</gene>
<feature type="transmembrane region" description="Helical" evidence="11">
    <location>
        <begin position="12"/>
        <end position="31"/>
    </location>
</feature>
<dbReference type="EMBL" id="FNPI01000003">
    <property type="protein sequence ID" value="SDY77458.1"/>
    <property type="molecule type" value="Genomic_DNA"/>
</dbReference>
<dbReference type="PANTHER" id="PTHR35457">
    <property type="entry name" value="HEME A SYNTHASE"/>
    <property type="match status" value="1"/>
</dbReference>
<comment type="subcellular location">
    <subcellularLocation>
        <location evidence="11">Cell membrane</location>
        <topology evidence="11">Multi-pass membrane protein</topology>
    </subcellularLocation>
    <subcellularLocation>
        <location evidence="1">Membrane</location>
        <topology evidence="1">Multi-pass membrane protein</topology>
    </subcellularLocation>
</comment>
<evidence type="ECO:0000256" key="1">
    <source>
        <dbReference type="ARBA" id="ARBA00004141"/>
    </source>
</evidence>
<feature type="transmembrane region" description="Helical" evidence="11">
    <location>
        <begin position="102"/>
        <end position="124"/>
    </location>
</feature>
<feature type="transmembrane region" description="Helical" evidence="11">
    <location>
        <begin position="172"/>
        <end position="190"/>
    </location>
</feature>
<evidence type="ECO:0000256" key="8">
    <source>
        <dbReference type="ARBA" id="ARBA00023133"/>
    </source>
</evidence>
<evidence type="ECO:0000256" key="9">
    <source>
        <dbReference type="ARBA" id="ARBA00023136"/>
    </source>
</evidence>
<keyword evidence="6 11" id="KW-0560">Oxidoreductase</keyword>
<keyword evidence="10" id="KW-1015">Disulfide bond</keyword>
<comment type="function">
    <text evidence="11">Catalyzes the conversion of heme O to heme A by two successive hydroxylations of the methyl group at C8. The first hydroxylation forms heme I, the second hydroxylation results in an unstable dihydroxymethyl group, which spontaneously dehydrates, resulting in the formyl group of heme A.</text>
</comment>
<sequence length="310" mass="34176">MNKQKVGGAVKHLALKIYGIITSLGMLVVLLQGALVTQTGSGDACGAEWPLCYGQVIPKSPTIETLIEYSHRVVSGLLGLMVVILAIWAWRKLKHIKETKFFAIMSVLFIILQGLLGAAAVVWGQTNAVMALHFGFSLISFTTVLLLTILAFEDGKPAHFTQPRITARMKNYIYFVLVYIYVVVYTGAYVRHTGSSIACSGWPLCNGQLIPPLEGRVAVQFSHRVAAGILFIVILMMFIHLHRHYREQKSLYYSGAFSLLFVTVQVISGAIVVFTGFTLAATLFHAFFISVLFGIVSYTAMLAYRAEKTT</sequence>
<dbReference type="OrthoDB" id="9816428at2"/>